<dbReference type="Pfam" id="PF00595">
    <property type="entry name" value="PDZ"/>
    <property type="match status" value="1"/>
</dbReference>
<feature type="domain" description="L27" evidence="8">
    <location>
        <begin position="64"/>
        <end position="115"/>
    </location>
</feature>
<keyword evidence="2 3" id="KW-0728">SH3 domain</keyword>
<protein>
    <recommendedName>
        <fullName evidence="11">MAGUK p55 subfamily member 4</fullName>
    </recommendedName>
</protein>
<feature type="compositionally biased region" description="Polar residues" evidence="4">
    <location>
        <begin position="531"/>
        <end position="542"/>
    </location>
</feature>
<dbReference type="FunFam" id="3.30.63.10:FF:000002">
    <property type="entry name" value="Guanylate kinase 1"/>
    <property type="match status" value="1"/>
</dbReference>
<dbReference type="PROSITE" id="PS50002">
    <property type="entry name" value="SH3"/>
    <property type="match status" value="1"/>
</dbReference>
<evidence type="ECO:0000259" key="5">
    <source>
        <dbReference type="PROSITE" id="PS50002"/>
    </source>
</evidence>
<dbReference type="SUPFAM" id="SSF50156">
    <property type="entry name" value="PDZ domain-like"/>
    <property type="match status" value="1"/>
</dbReference>
<dbReference type="SUPFAM" id="SSF52540">
    <property type="entry name" value="P-loop containing nucleoside triphosphate hydrolases"/>
    <property type="match status" value="1"/>
</dbReference>
<feature type="domain" description="PDZ" evidence="7">
    <location>
        <begin position="534"/>
        <end position="618"/>
    </location>
</feature>
<evidence type="ECO:0000256" key="2">
    <source>
        <dbReference type="ARBA" id="ARBA00022443"/>
    </source>
</evidence>
<dbReference type="SMART" id="SM00228">
    <property type="entry name" value="PDZ"/>
    <property type="match status" value="1"/>
</dbReference>
<feature type="domain" description="Guanylate kinase-like" evidence="6">
    <location>
        <begin position="800"/>
        <end position="989"/>
    </location>
</feature>
<feature type="region of interest" description="Disordered" evidence="4">
    <location>
        <begin position="457"/>
        <end position="550"/>
    </location>
</feature>
<feature type="domain" description="SH3" evidence="5">
    <location>
        <begin position="625"/>
        <end position="695"/>
    </location>
</feature>
<dbReference type="PROSITE" id="PS51022">
    <property type="entry name" value="L27"/>
    <property type="match status" value="1"/>
</dbReference>
<accession>A0AA88SP88</accession>
<feature type="compositionally biased region" description="Low complexity" evidence="4">
    <location>
        <begin position="256"/>
        <end position="265"/>
    </location>
</feature>
<dbReference type="InterPro" id="IPR001452">
    <property type="entry name" value="SH3_domain"/>
</dbReference>
<evidence type="ECO:0000256" key="3">
    <source>
        <dbReference type="PROSITE-ProRule" id="PRU00192"/>
    </source>
</evidence>
<dbReference type="PROSITE" id="PS00856">
    <property type="entry name" value="GUANYLATE_KINASE_1"/>
    <property type="match status" value="1"/>
</dbReference>
<evidence type="ECO:0000259" key="6">
    <source>
        <dbReference type="PROSITE" id="PS50052"/>
    </source>
</evidence>
<reference evidence="9" key="1">
    <citation type="submission" date="2023-07" db="EMBL/GenBank/DDBJ databases">
        <title>Chromosome-level Genome Assembly of Striped Snakehead (Channa striata).</title>
        <authorList>
            <person name="Liu H."/>
        </authorList>
    </citation>
    <scope>NUCLEOTIDE SEQUENCE</scope>
    <source>
        <strain evidence="9">Gz</strain>
        <tissue evidence="9">Muscle</tissue>
    </source>
</reference>
<dbReference type="Gene3D" id="3.40.50.300">
    <property type="entry name" value="P-loop containing nucleotide triphosphate hydrolases"/>
    <property type="match status" value="1"/>
</dbReference>
<dbReference type="Proteomes" id="UP001187415">
    <property type="component" value="Unassembled WGS sequence"/>
</dbReference>
<dbReference type="PROSITE" id="PS50052">
    <property type="entry name" value="GUANYLATE_KINASE_2"/>
    <property type="match status" value="1"/>
</dbReference>
<dbReference type="PANTHER" id="PTHR23122">
    <property type="entry name" value="MEMBRANE-ASSOCIATED GUANYLATE KINASE MAGUK"/>
    <property type="match status" value="1"/>
</dbReference>
<dbReference type="SMART" id="SM00569">
    <property type="entry name" value="L27"/>
    <property type="match status" value="2"/>
</dbReference>
<feature type="region of interest" description="Disordered" evidence="4">
    <location>
        <begin position="355"/>
        <end position="388"/>
    </location>
</feature>
<evidence type="ECO:0000313" key="10">
    <source>
        <dbReference type="Proteomes" id="UP001187415"/>
    </source>
</evidence>
<dbReference type="Pfam" id="PF02828">
    <property type="entry name" value="L27"/>
    <property type="match status" value="1"/>
</dbReference>
<dbReference type="PROSITE" id="PS50106">
    <property type="entry name" value="PDZ"/>
    <property type="match status" value="1"/>
</dbReference>
<keyword evidence="10" id="KW-1185">Reference proteome</keyword>
<comment type="caution">
    <text evidence="9">The sequence shown here is derived from an EMBL/GenBank/DDBJ whole genome shotgun (WGS) entry which is preliminary data.</text>
</comment>
<dbReference type="InterPro" id="IPR036028">
    <property type="entry name" value="SH3-like_dom_sf"/>
</dbReference>
<evidence type="ECO:0000313" key="9">
    <source>
        <dbReference type="EMBL" id="KAK2840390.1"/>
    </source>
</evidence>
<evidence type="ECO:0000256" key="4">
    <source>
        <dbReference type="SAM" id="MobiDB-lite"/>
    </source>
</evidence>
<feature type="compositionally biased region" description="Polar residues" evidence="4">
    <location>
        <begin position="322"/>
        <end position="342"/>
    </location>
</feature>
<name>A0AA88SP88_CHASR</name>
<feature type="region of interest" description="Disordered" evidence="4">
    <location>
        <begin position="179"/>
        <end position="199"/>
    </location>
</feature>
<dbReference type="CDD" id="cd00071">
    <property type="entry name" value="GMPK"/>
    <property type="match status" value="1"/>
</dbReference>
<dbReference type="AlphaFoldDB" id="A0AA88SP88"/>
<dbReference type="InterPro" id="IPR001478">
    <property type="entry name" value="PDZ"/>
</dbReference>
<dbReference type="Gene3D" id="2.30.42.10">
    <property type="match status" value="1"/>
</dbReference>
<dbReference type="SUPFAM" id="SSF101288">
    <property type="entry name" value="L27 domain"/>
    <property type="match status" value="1"/>
</dbReference>
<proteinExistence type="inferred from homology"/>
<dbReference type="Gene3D" id="1.10.287.650">
    <property type="entry name" value="L27 domain"/>
    <property type="match status" value="1"/>
</dbReference>
<dbReference type="SUPFAM" id="SSF50044">
    <property type="entry name" value="SH3-domain"/>
    <property type="match status" value="1"/>
</dbReference>
<gene>
    <name evidence="9" type="ORF">Q5P01_014130</name>
</gene>
<organism evidence="9 10">
    <name type="scientific">Channa striata</name>
    <name type="common">Snakehead murrel</name>
    <name type="synonym">Ophicephalus striatus</name>
    <dbReference type="NCBI Taxonomy" id="64152"/>
    <lineage>
        <taxon>Eukaryota</taxon>
        <taxon>Metazoa</taxon>
        <taxon>Chordata</taxon>
        <taxon>Craniata</taxon>
        <taxon>Vertebrata</taxon>
        <taxon>Euteleostomi</taxon>
        <taxon>Actinopterygii</taxon>
        <taxon>Neopterygii</taxon>
        <taxon>Teleostei</taxon>
        <taxon>Neoteleostei</taxon>
        <taxon>Acanthomorphata</taxon>
        <taxon>Anabantaria</taxon>
        <taxon>Anabantiformes</taxon>
        <taxon>Channoidei</taxon>
        <taxon>Channidae</taxon>
        <taxon>Channa</taxon>
    </lineage>
</organism>
<comment type="similarity">
    <text evidence="1">Belongs to the MAGUK family.</text>
</comment>
<evidence type="ECO:0008006" key="11">
    <source>
        <dbReference type="Google" id="ProtNLM"/>
    </source>
</evidence>
<dbReference type="InterPro" id="IPR008145">
    <property type="entry name" value="GK/Ca_channel_bsu"/>
</dbReference>
<sequence>MEDGVSEVLSNVVEDVGQAVNRNITGAEILHELLSAPWLRSLLKIYECLLHFQRLTPSPFLPYATGLSHEIMTLMQKSLRPSAEARELYSLLNSPHIQALLSSHDSVAQSDYGPVLPPLPDELPEDEEAMRIVCLVKNNQPLRGGLRRGNVGDEVAMIRDRWSSLRRLTLERLVPARRARSGEEIRAAETESRPLPLPRGGLSRPFLSHYESPGSGCLCPQTAELWKKGLNQSAPSVFSLAPCNEKAKPSAEDDNSNGGSSDDYAYPPPPVPAYSLPNSPVLYKMGATGGKSRNIPTPGRNPSCPGMSSHQAAPCSPAAPQFTHQQGVSTMPTPGQQRECQTGSQNIFQEEPPTLCHNECKSQPKLTQKKQQHPKYNQHPQPDLTKQRSMEDLKSTVHMVTSCIDHSAEGVHHLGQKMVVATEMITESMEENTQALNLLAEVVDKLQGLIVANKYTESSPPHRLKQHSPPSLPPRVSSKFPKVDPKSPRPYSHLTSSSSSTSWSSTSSSASVSSCASPRSPKRMNGGSKRTVGSFSATQRAGGNNGQGATIRRDEVTGDIYIARVIHGGLADRSGLLHPGDMLVEVNGNPVVGLEPEQVIQMLIISQGTILFKVIPNSAQSNSSQKPVYMKAMVDYCPLQDPSIPCPDAGMAFSRGDLLEVVDQSDGQWWQARKLPCAVSCAGLIPSASMLKSKQREQWWCQPLHVHTCIRPLSPADNEDNLAPEDKRTVTDLEEIHFDQADSDVADGFYLAGFRRSFRLWRRTSYRRRRQSCTSCSPNTTLSTPYEEVVLYQRPPQENHRLIVLVGASGVGVNELRKRLIKLNPANFQGPAPYTTRPIRAGEQPGREYHFVTKELFEYMVCNHRFVEYGEFKGHLYGISSDAIEEVLKRGRLCVVDVEAHSIQLLRTRKLKPYVIFIKAPSPERLRQTRRDARIITNYTINRPITEEDFTELEESSRLIEAKYKQLFDSVLVNDDLQDSCIQLCSIIQQAQDEPQWIPVSWCRTEE</sequence>
<dbReference type="EMBL" id="JAUPFM010000010">
    <property type="protein sequence ID" value="KAK2840390.1"/>
    <property type="molecule type" value="Genomic_DNA"/>
</dbReference>
<feature type="compositionally biased region" description="Low complexity" evidence="4">
    <location>
        <begin position="489"/>
        <end position="519"/>
    </location>
</feature>
<dbReference type="Pfam" id="PF00625">
    <property type="entry name" value="Guanylate_kin"/>
    <property type="match status" value="1"/>
</dbReference>
<dbReference type="InterPro" id="IPR008144">
    <property type="entry name" value="Guanylate_kin-like_dom"/>
</dbReference>
<evidence type="ECO:0000259" key="7">
    <source>
        <dbReference type="PROSITE" id="PS50106"/>
    </source>
</evidence>
<evidence type="ECO:0000259" key="8">
    <source>
        <dbReference type="PROSITE" id="PS51022"/>
    </source>
</evidence>
<evidence type="ECO:0000256" key="1">
    <source>
        <dbReference type="ARBA" id="ARBA00007014"/>
    </source>
</evidence>
<dbReference type="SMART" id="SM00326">
    <property type="entry name" value="SH3"/>
    <property type="match status" value="1"/>
</dbReference>
<dbReference type="InterPro" id="IPR036892">
    <property type="entry name" value="L27_dom_sf"/>
</dbReference>
<dbReference type="InterPro" id="IPR027417">
    <property type="entry name" value="P-loop_NTPase"/>
</dbReference>
<dbReference type="InterPro" id="IPR036034">
    <property type="entry name" value="PDZ_sf"/>
</dbReference>
<dbReference type="Gene3D" id="2.30.30.40">
    <property type="entry name" value="SH3 Domains"/>
    <property type="match status" value="1"/>
</dbReference>
<dbReference type="SMART" id="SM00072">
    <property type="entry name" value="GuKc"/>
    <property type="match status" value="1"/>
</dbReference>
<dbReference type="InterPro" id="IPR020590">
    <property type="entry name" value="Guanylate_kinase_CS"/>
</dbReference>
<feature type="region of interest" description="Disordered" evidence="4">
    <location>
        <begin position="244"/>
        <end position="342"/>
    </location>
</feature>
<dbReference type="InterPro" id="IPR014775">
    <property type="entry name" value="L27_C"/>
</dbReference>
<dbReference type="InterPro" id="IPR050716">
    <property type="entry name" value="MAGUK"/>
</dbReference>
<dbReference type="InterPro" id="IPR004172">
    <property type="entry name" value="L27_dom"/>
</dbReference>
<feature type="compositionally biased region" description="Basic and acidic residues" evidence="4">
    <location>
        <begin position="180"/>
        <end position="192"/>
    </location>
</feature>